<evidence type="ECO:0000313" key="6">
    <source>
        <dbReference type="Proteomes" id="UP000316560"/>
    </source>
</evidence>
<dbReference type="Gene3D" id="3.90.550.10">
    <property type="entry name" value="Spore Coat Polysaccharide Biosynthesis Protein SpsA, Chain A"/>
    <property type="match status" value="1"/>
</dbReference>
<dbReference type="PANTHER" id="PTHR43685:SF5">
    <property type="entry name" value="GLYCOSYLTRANSFERASE EPSE-RELATED"/>
    <property type="match status" value="1"/>
</dbReference>
<dbReference type="OrthoDB" id="9802649at2"/>
<dbReference type="AlphaFoldDB" id="A0A8H2PUQ1"/>
<dbReference type="Proteomes" id="UP000316560">
    <property type="component" value="Unassembled WGS sequence"/>
</dbReference>
<organism evidence="5 6">
    <name type="scientific">Rhodoglobus vestalii</name>
    <dbReference type="NCBI Taxonomy" id="193384"/>
    <lineage>
        <taxon>Bacteria</taxon>
        <taxon>Bacillati</taxon>
        <taxon>Actinomycetota</taxon>
        <taxon>Actinomycetes</taxon>
        <taxon>Micrococcales</taxon>
        <taxon>Microbacteriaceae</taxon>
        <taxon>Rhodoglobus</taxon>
    </lineage>
</organism>
<name>A0A8H2PUQ1_9MICO</name>
<reference evidence="5 6" key="1">
    <citation type="submission" date="2019-06" db="EMBL/GenBank/DDBJ databases">
        <title>Sequencing the genomes of 1000 actinobacteria strains.</title>
        <authorList>
            <person name="Klenk H.-P."/>
        </authorList>
    </citation>
    <scope>NUCLEOTIDE SEQUENCE [LARGE SCALE GENOMIC DNA]</scope>
    <source>
        <strain evidence="5 6">DSM 21947</strain>
    </source>
</reference>
<comment type="similarity">
    <text evidence="1">Belongs to the glycosyltransferase 2 family.</text>
</comment>
<dbReference type="EMBL" id="VFRA01000001">
    <property type="protein sequence ID" value="TQO20751.1"/>
    <property type="molecule type" value="Genomic_DNA"/>
</dbReference>
<keyword evidence="6" id="KW-1185">Reference proteome</keyword>
<gene>
    <name evidence="5" type="ORF">FB472_2403</name>
</gene>
<comment type="caution">
    <text evidence="5">The sequence shown here is derived from an EMBL/GenBank/DDBJ whole genome shotgun (WGS) entry which is preliminary data.</text>
</comment>
<dbReference type="SUPFAM" id="SSF53448">
    <property type="entry name" value="Nucleotide-diphospho-sugar transferases"/>
    <property type="match status" value="1"/>
</dbReference>
<evidence type="ECO:0000256" key="1">
    <source>
        <dbReference type="ARBA" id="ARBA00006739"/>
    </source>
</evidence>
<evidence type="ECO:0000256" key="3">
    <source>
        <dbReference type="ARBA" id="ARBA00022679"/>
    </source>
</evidence>
<dbReference type="GO" id="GO:0016757">
    <property type="term" value="F:glycosyltransferase activity"/>
    <property type="evidence" value="ECO:0007669"/>
    <property type="project" value="UniProtKB-KW"/>
</dbReference>
<keyword evidence="3 5" id="KW-0808">Transferase</keyword>
<protein>
    <submittedName>
        <fullName evidence="5">Rhamnosyltransferase</fullName>
    </submittedName>
</protein>
<dbReference type="CDD" id="cd04196">
    <property type="entry name" value="GT_2_like_d"/>
    <property type="match status" value="1"/>
</dbReference>
<evidence type="ECO:0000259" key="4">
    <source>
        <dbReference type="Pfam" id="PF00535"/>
    </source>
</evidence>
<evidence type="ECO:0000313" key="5">
    <source>
        <dbReference type="EMBL" id="TQO20751.1"/>
    </source>
</evidence>
<proteinExistence type="inferred from homology"/>
<keyword evidence="2" id="KW-0328">Glycosyltransferase</keyword>
<feature type="domain" description="Glycosyltransferase 2-like" evidence="4">
    <location>
        <begin position="15"/>
        <end position="145"/>
    </location>
</feature>
<sequence length="314" mass="35158">MPADSTSGVLPRIAVLLATHNGRRWLPEQLDSVLAQSGVEVEVFARDDASTDGTAEWLAEQAATEPRLTIIPSDGASGSAAANFYRLVQLAPADHEFYAFCDQDDIWVPTKLASHVRLSAALEVDGVSSNVTSFTPDGEQSLVKKDFPQRRFDYLLESPGPGSTFLMSNRLIALARDYLNSPTTTTTTPPQYHDWLLYVLARAHGWRWHIDGVPTVEYRQHDANVMGANVGARSAISRLSLVREQWHRGQARLLTRIALSVADEEHRPELLRMQDLVDQRNLRARFALARRASQLRRRPRDQWIIALLIGAGMW</sequence>
<dbReference type="InterPro" id="IPR029044">
    <property type="entry name" value="Nucleotide-diphossugar_trans"/>
</dbReference>
<dbReference type="RefSeq" id="WP_141991018.1">
    <property type="nucleotide sequence ID" value="NZ_VFRA01000001.1"/>
</dbReference>
<dbReference type="Pfam" id="PF00535">
    <property type="entry name" value="Glycos_transf_2"/>
    <property type="match status" value="1"/>
</dbReference>
<dbReference type="PANTHER" id="PTHR43685">
    <property type="entry name" value="GLYCOSYLTRANSFERASE"/>
    <property type="match status" value="1"/>
</dbReference>
<dbReference type="InterPro" id="IPR050834">
    <property type="entry name" value="Glycosyltransf_2"/>
</dbReference>
<accession>A0A8H2PUQ1</accession>
<evidence type="ECO:0000256" key="2">
    <source>
        <dbReference type="ARBA" id="ARBA00022676"/>
    </source>
</evidence>
<dbReference type="InterPro" id="IPR001173">
    <property type="entry name" value="Glyco_trans_2-like"/>
</dbReference>